<protein>
    <submittedName>
        <fullName evidence="8">Transcriptional regulator WAR1</fullName>
    </submittedName>
</protein>
<dbReference type="EMBL" id="JANBVO010000047">
    <property type="protein sequence ID" value="KAJ9133831.1"/>
    <property type="molecule type" value="Genomic_DNA"/>
</dbReference>
<proteinExistence type="predicted"/>
<keyword evidence="4" id="KW-0804">Transcription</keyword>
<dbReference type="PANTHER" id="PTHR31845">
    <property type="entry name" value="FINGER DOMAIN PROTEIN, PUTATIVE-RELATED"/>
    <property type="match status" value="1"/>
</dbReference>
<name>A0AA38RED5_9PEZI</name>
<comment type="caution">
    <text evidence="8">The sequence shown here is derived from an EMBL/GenBank/DDBJ whole genome shotgun (WGS) entry which is preliminary data.</text>
</comment>
<evidence type="ECO:0000313" key="8">
    <source>
        <dbReference type="EMBL" id="KAJ9133831.1"/>
    </source>
</evidence>
<organism evidence="8 9">
    <name type="scientific">Pleurostoma richardsiae</name>
    <dbReference type="NCBI Taxonomy" id="41990"/>
    <lineage>
        <taxon>Eukaryota</taxon>
        <taxon>Fungi</taxon>
        <taxon>Dikarya</taxon>
        <taxon>Ascomycota</taxon>
        <taxon>Pezizomycotina</taxon>
        <taxon>Sordariomycetes</taxon>
        <taxon>Sordariomycetidae</taxon>
        <taxon>Calosphaeriales</taxon>
        <taxon>Pleurostomataceae</taxon>
        <taxon>Pleurostoma</taxon>
    </lineage>
</organism>
<sequence>MQARAALHSGSGTPAPYGRACTNCSRAKCKCIYRSSGGSCERCHRLNKDCQPSLTVRKRNVKKPAGSKTAQLEEKLDDLVALLRSQAVAKAAQARSTASVPSGPSTSGAEGVDGEEVPPTETDISSPYTSTAGTGYARICGIPGVPSDIAPDAVQWGDLLDVDIPDYAAEQNLTVFRTYMLRYFPFVYIPTNTTASELRQARPFLWFCIMAITTRSLPQQISLGERIRRIVAQKVVVESERSIDILLGLLCYLGWSHYHKIPGKERPYLSVWTQMTIAMVNDLGLHKTPPEQSGPLCFKSFWFHARPPPIKERTMEERRAVISMFLISCILASVLKKTDTMRWTPHMDASLRELTEHPEWEGDRLLAIQARCHLITNQMAHSPWQPGDNDGPRPPPPTYFVKALLAQLQDLKRSIPPELEQNEMVLLFLYSTELSIHENEVSYCPPQTALETSEHVNALWACVQSIQAWFDVYFKIPVMMNIGVTFNVFSQLSRCFITLYRLSTLDDPAWDKSLVKANLNIVTLIERFAGIMEEIPEVAGLVGDPTSSITEQTIFTKAAKIMREMAVRWRIELDGEQQPNAAAGPEGQTGQVAPIVSDRIGEELMMDFGSDPWLSDIFVSWDSQP</sequence>
<feature type="compositionally biased region" description="Polar residues" evidence="6">
    <location>
        <begin position="94"/>
        <end position="108"/>
    </location>
</feature>
<accession>A0AA38RED5</accession>
<feature type="region of interest" description="Disordered" evidence="6">
    <location>
        <begin position="93"/>
        <end position="129"/>
    </location>
</feature>
<dbReference type="InterPro" id="IPR001138">
    <property type="entry name" value="Zn2Cys6_DnaBD"/>
</dbReference>
<reference evidence="8" key="1">
    <citation type="submission" date="2022-07" db="EMBL/GenBank/DDBJ databases">
        <title>Fungi with potential for degradation of polypropylene.</title>
        <authorList>
            <person name="Gostincar C."/>
        </authorList>
    </citation>
    <scope>NUCLEOTIDE SEQUENCE</scope>
    <source>
        <strain evidence="8">EXF-13308</strain>
    </source>
</reference>
<evidence type="ECO:0000256" key="6">
    <source>
        <dbReference type="SAM" id="MobiDB-lite"/>
    </source>
</evidence>
<comment type="subcellular location">
    <subcellularLocation>
        <location evidence="1">Nucleus</location>
    </subcellularLocation>
</comment>
<keyword evidence="3" id="KW-0238">DNA-binding</keyword>
<evidence type="ECO:0000256" key="5">
    <source>
        <dbReference type="ARBA" id="ARBA00023242"/>
    </source>
</evidence>
<dbReference type="SUPFAM" id="SSF57701">
    <property type="entry name" value="Zn2/Cys6 DNA-binding domain"/>
    <property type="match status" value="1"/>
</dbReference>
<dbReference type="PROSITE" id="PS00463">
    <property type="entry name" value="ZN2_CY6_FUNGAL_1"/>
    <property type="match status" value="1"/>
</dbReference>
<keyword evidence="5" id="KW-0539">Nucleus</keyword>
<dbReference type="CDD" id="cd12148">
    <property type="entry name" value="fungal_TF_MHR"/>
    <property type="match status" value="1"/>
</dbReference>
<dbReference type="Proteomes" id="UP001174694">
    <property type="component" value="Unassembled WGS sequence"/>
</dbReference>
<keyword evidence="2" id="KW-0805">Transcription regulation</keyword>
<dbReference type="AlphaFoldDB" id="A0AA38RED5"/>
<dbReference type="GO" id="GO:0005634">
    <property type="term" value="C:nucleus"/>
    <property type="evidence" value="ECO:0007669"/>
    <property type="project" value="UniProtKB-SubCell"/>
</dbReference>
<dbReference type="GO" id="GO:0008270">
    <property type="term" value="F:zinc ion binding"/>
    <property type="evidence" value="ECO:0007669"/>
    <property type="project" value="InterPro"/>
</dbReference>
<evidence type="ECO:0000256" key="1">
    <source>
        <dbReference type="ARBA" id="ARBA00004123"/>
    </source>
</evidence>
<evidence type="ECO:0000313" key="9">
    <source>
        <dbReference type="Proteomes" id="UP001174694"/>
    </source>
</evidence>
<evidence type="ECO:0000256" key="2">
    <source>
        <dbReference type="ARBA" id="ARBA00023015"/>
    </source>
</evidence>
<dbReference type="InterPro" id="IPR036864">
    <property type="entry name" value="Zn2-C6_fun-type_DNA-bd_sf"/>
</dbReference>
<evidence type="ECO:0000256" key="4">
    <source>
        <dbReference type="ARBA" id="ARBA00023163"/>
    </source>
</evidence>
<dbReference type="InterPro" id="IPR051089">
    <property type="entry name" value="prtT"/>
</dbReference>
<dbReference type="Gene3D" id="4.10.240.10">
    <property type="entry name" value="Zn(2)-C6 fungal-type DNA-binding domain"/>
    <property type="match status" value="1"/>
</dbReference>
<dbReference type="GO" id="GO:0000976">
    <property type="term" value="F:transcription cis-regulatory region binding"/>
    <property type="evidence" value="ECO:0007669"/>
    <property type="project" value="TreeGrafter"/>
</dbReference>
<evidence type="ECO:0000256" key="3">
    <source>
        <dbReference type="ARBA" id="ARBA00023125"/>
    </source>
</evidence>
<dbReference type="PANTHER" id="PTHR31845:SF32">
    <property type="entry name" value="MISCELLANEOUS ZN(II)2CYS6 TRANSCRIPTION FACTOR (EUROFUNG)-RELATED"/>
    <property type="match status" value="1"/>
</dbReference>
<keyword evidence="9" id="KW-1185">Reference proteome</keyword>
<dbReference type="GO" id="GO:0000981">
    <property type="term" value="F:DNA-binding transcription factor activity, RNA polymerase II-specific"/>
    <property type="evidence" value="ECO:0007669"/>
    <property type="project" value="InterPro"/>
</dbReference>
<feature type="domain" description="Zn(2)-C6 fungal-type" evidence="7">
    <location>
        <begin position="20"/>
        <end position="50"/>
    </location>
</feature>
<evidence type="ECO:0000259" key="7">
    <source>
        <dbReference type="PROSITE" id="PS00463"/>
    </source>
</evidence>
<gene>
    <name evidence="8" type="ORF">NKR23_g10505</name>
</gene>